<evidence type="ECO:0000256" key="1">
    <source>
        <dbReference type="SAM" id="Phobius"/>
    </source>
</evidence>
<evidence type="ECO:0008006" key="4">
    <source>
        <dbReference type="Google" id="ProtNLM"/>
    </source>
</evidence>
<reference evidence="2" key="1">
    <citation type="submission" date="2007-07" db="EMBL/GenBank/DDBJ databases">
        <title>PCAP assembly of the Caenorhabditis remanei genome.</title>
        <authorList>
            <consortium name="The Caenorhabditis remanei Sequencing Consortium"/>
            <person name="Wilson R.K."/>
        </authorList>
    </citation>
    <scope>NUCLEOTIDE SEQUENCE [LARGE SCALE GENOMIC DNA]</scope>
    <source>
        <strain evidence="2">PB4641</strain>
    </source>
</reference>
<dbReference type="PANTHER" id="PTHR22941">
    <property type="entry name" value="SERPENTINE RECEPTOR"/>
    <property type="match status" value="1"/>
</dbReference>
<organism evidence="3">
    <name type="scientific">Caenorhabditis remanei</name>
    <name type="common">Caenorhabditis vulgaris</name>
    <dbReference type="NCBI Taxonomy" id="31234"/>
    <lineage>
        <taxon>Eukaryota</taxon>
        <taxon>Metazoa</taxon>
        <taxon>Ecdysozoa</taxon>
        <taxon>Nematoda</taxon>
        <taxon>Chromadorea</taxon>
        <taxon>Rhabditida</taxon>
        <taxon>Rhabditina</taxon>
        <taxon>Rhabditomorpha</taxon>
        <taxon>Rhabditoidea</taxon>
        <taxon>Rhabditidae</taxon>
        <taxon>Peloderinae</taxon>
        <taxon>Caenorhabditis</taxon>
    </lineage>
</organism>
<dbReference type="PANTHER" id="PTHR22941:SF188">
    <property type="entry name" value="SERPENTINE RECEPTOR, CLASS H"/>
    <property type="match status" value="1"/>
</dbReference>
<dbReference type="AlphaFoldDB" id="E3LLL7"/>
<keyword evidence="3" id="KW-1185">Reference proteome</keyword>
<sequence>MAYCSPTDQLSYLDTPEFYYIALHFLGFIAIPLHLFGAYCIMFKTPSSMSSVKPSMLNYHFWTFIVDLVFSILVCPYFIFPVFGIVPLGILQQLGISVPIQMYITFTAAVFLFFSGVLILENRYVIITNSNKTWRRLRVPWLIGMGIYAVLVFLPVYLNIPEDQKSAKQVAYEKNCLFIQKLPCLLPEIRSAALFIIAEDFLVTYFSGMVMQLIVLMHSLIFSGYTHWTLKKESSRLSNKTLKLQKQFLRPVYIQMAVPVFTLQAPLVFIGIEYVLKFHTQTWNNLGFIAFSSYGFISTLFMLSFHSPYREFLFEAICSRTGVKKIRAVSSNIATRNSNLTVCI</sequence>
<dbReference type="eggNOG" id="ENOG502TFM2">
    <property type="taxonomic scope" value="Eukaryota"/>
</dbReference>
<protein>
    <recommendedName>
        <fullName evidence="4">Serpentine Receptor, class H</fullName>
    </recommendedName>
</protein>
<keyword evidence="1" id="KW-0812">Transmembrane</keyword>
<evidence type="ECO:0000313" key="3">
    <source>
        <dbReference type="Proteomes" id="UP000008281"/>
    </source>
</evidence>
<evidence type="ECO:0000313" key="2">
    <source>
        <dbReference type="EMBL" id="EFO99992.1"/>
    </source>
</evidence>
<feature type="transmembrane region" description="Helical" evidence="1">
    <location>
        <begin position="18"/>
        <end position="41"/>
    </location>
</feature>
<feature type="transmembrane region" description="Helical" evidence="1">
    <location>
        <begin position="286"/>
        <end position="305"/>
    </location>
</feature>
<dbReference type="Pfam" id="PF10318">
    <property type="entry name" value="7TM_GPCR_Srh"/>
    <property type="match status" value="1"/>
</dbReference>
<feature type="transmembrane region" description="Helical" evidence="1">
    <location>
        <begin position="209"/>
        <end position="230"/>
    </location>
</feature>
<feature type="transmembrane region" description="Helical" evidence="1">
    <location>
        <begin position="251"/>
        <end position="274"/>
    </location>
</feature>
<dbReference type="InParanoid" id="E3LLL7"/>
<gene>
    <name evidence="2" type="ORF">CRE_19074</name>
</gene>
<dbReference type="OrthoDB" id="5859915at2759"/>
<keyword evidence="1" id="KW-1133">Transmembrane helix</keyword>
<proteinExistence type="predicted"/>
<feature type="transmembrane region" description="Helical" evidence="1">
    <location>
        <begin position="61"/>
        <end position="80"/>
    </location>
</feature>
<dbReference type="EMBL" id="DS268410">
    <property type="protein sequence ID" value="EFO99992.1"/>
    <property type="molecule type" value="Genomic_DNA"/>
</dbReference>
<dbReference type="Proteomes" id="UP000008281">
    <property type="component" value="Unassembled WGS sequence"/>
</dbReference>
<feature type="transmembrane region" description="Helical" evidence="1">
    <location>
        <begin position="141"/>
        <end position="160"/>
    </location>
</feature>
<dbReference type="InterPro" id="IPR019422">
    <property type="entry name" value="7TM_GPCR_serpentine_rcpt_Srh"/>
</dbReference>
<name>E3LLL7_CAERE</name>
<accession>E3LLL7</accession>
<feature type="transmembrane region" description="Helical" evidence="1">
    <location>
        <begin position="100"/>
        <end position="120"/>
    </location>
</feature>
<dbReference type="HOGENOM" id="CLU_042960_1_1_1"/>
<keyword evidence="1" id="KW-0472">Membrane</keyword>
<dbReference type="InterPro" id="IPR053220">
    <property type="entry name" value="Nematode_rcpt-like_serp_H"/>
</dbReference>
<dbReference type="SUPFAM" id="SSF81321">
    <property type="entry name" value="Family A G protein-coupled receptor-like"/>
    <property type="match status" value="1"/>
</dbReference>